<keyword evidence="3" id="KW-1185">Reference proteome</keyword>
<feature type="compositionally biased region" description="Polar residues" evidence="1">
    <location>
        <begin position="96"/>
        <end position="130"/>
    </location>
</feature>
<reference evidence="2" key="1">
    <citation type="submission" date="2022-07" db="EMBL/GenBank/DDBJ databases">
        <title>Phylogenomic reconstructions and comparative analyses of Kickxellomycotina fungi.</title>
        <authorList>
            <person name="Reynolds N.K."/>
            <person name="Stajich J.E."/>
            <person name="Barry K."/>
            <person name="Grigoriev I.V."/>
            <person name="Crous P."/>
            <person name="Smith M.E."/>
        </authorList>
    </citation>
    <scope>NUCLEOTIDE SEQUENCE</scope>
    <source>
        <strain evidence="2">NBRC 105413</strain>
    </source>
</reference>
<accession>A0A9W7XL18</accession>
<evidence type="ECO:0000256" key="1">
    <source>
        <dbReference type="SAM" id="MobiDB-lite"/>
    </source>
</evidence>
<evidence type="ECO:0000313" key="3">
    <source>
        <dbReference type="Proteomes" id="UP001145021"/>
    </source>
</evidence>
<name>A0A9W7XL18_9FUNG</name>
<feature type="region of interest" description="Disordered" evidence="1">
    <location>
        <begin position="281"/>
        <end position="343"/>
    </location>
</feature>
<proteinExistence type="predicted"/>
<protein>
    <submittedName>
        <fullName evidence="2">Uncharacterized protein</fullName>
    </submittedName>
</protein>
<organism evidence="2 3">
    <name type="scientific">Coemansia asiatica</name>
    <dbReference type="NCBI Taxonomy" id="1052880"/>
    <lineage>
        <taxon>Eukaryota</taxon>
        <taxon>Fungi</taxon>
        <taxon>Fungi incertae sedis</taxon>
        <taxon>Zoopagomycota</taxon>
        <taxon>Kickxellomycotina</taxon>
        <taxon>Kickxellomycetes</taxon>
        <taxon>Kickxellales</taxon>
        <taxon>Kickxellaceae</taxon>
        <taxon>Coemansia</taxon>
    </lineage>
</organism>
<gene>
    <name evidence="2" type="ORF">LPJ64_003793</name>
</gene>
<feature type="compositionally biased region" description="Acidic residues" evidence="1">
    <location>
        <begin position="313"/>
        <end position="326"/>
    </location>
</feature>
<feature type="compositionally biased region" description="Acidic residues" evidence="1">
    <location>
        <begin position="290"/>
        <end position="303"/>
    </location>
</feature>
<dbReference type="EMBL" id="JANBOH010000158">
    <property type="protein sequence ID" value="KAJ1644547.1"/>
    <property type="molecule type" value="Genomic_DNA"/>
</dbReference>
<comment type="caution">
    <text evidence="2">The sequence shown here is derived from an EMBL/GenBank/DDBJ whole genome shotgun (WGS) entry which is preliminary data.</text>
</comment>
<evidence type="ECO:0000313" key="2">
    <source>
        <dbReference type="EMBL" id="KAJ1644547.1"/>
    </source>
</evidence>
<sequence length="408" mass="44963">MSDGTNLAELAVFMIRINNRLNDFVAKTHASTGSLLATQRKIDTTISQLVDRVANIETKLDAIERAISSEQSSRLSNHIGGIDNRSSSNSNSNSRTVNGNMTYSQSAKVGSKTAPSNKKQSTKSGLVSTKSHSKASNKNKTAKPVALSEQELYEEAKVKSIALIGTISKVPLHEQPRVALERANPGCDSVALTSWLRSKAREIILASKLDSKLENVGGQIKKIMNTFSEQPPEKQKEMIDKLEDLFYKEHGFAIASMSSWLARRVLQRMVTVLRRRNIDVKDSNNTTTSQDDDDDNQDDDDGYGGDNNNNDNDNNEEEEEDDDDDSQIDKQHNNNEALPLPEIIDQATGLSSGDMAYRGFSMEPDSDSEELVSEVALSSGNTSPITSESRLTEFADHTSRIKDMMRNG</sequence>
<dbReference type="AlphaFoldDB" id="A0A9W7XL18"/>
<dbReference type="Proteomes" id="UP001145021">
    <property type="component" value="Unassembled WGS sequence"/>
</dbReference>
<feature type="compositionally biased region" description="Basic residues" evidence="1">
    <location>
        <begin position="131"/>
        <end position="141"/>
    </location>
</feature>
<feature type="region of interest" description="Disordered" evidence="1">
    <location>
        <begin position="73"/>
        <end position="145"/>
    </location>
</feature>
<feature type="compositionally biased region" description="Low complexity" evidence="1">
    <location>
        <begin position="84"/>
        <end position="95"/>
    </location>
</feature>